<keyword evidence="3" id="KW-1003">Cell membrane</keyword>
<evidence type="ECO:0000256" key="3">
    <source>
        <dbReference type="ARBA" id="ARBA00022475"/>
    </source>
</evidence>
<feature type="domain" description="ABC transporter" evidence="11">
    <location>
        <begin position="32"/>
        <end position="268"/>
    </location>
</feature>
<evidence type="ECO:0000256" key="1">
    <source>
        <dbReference type="ARBA" id="ARBA00004202"/>
    </source>
</evidence>
<keyword evidence="10" id="KW-0732">Signal</keyword>
<reference evidence="12 13" key="1">
    <citation type="submission" date="2020-12" db="EMBL/GenBank/DDBJ databases">
        <title>Brachybacterium sp. MASK1Z-5, whole genome shotgun sequence.</title>
        <authorList>
            <person name="Tuo L."/>
        </authorList>
    </citation>
    <scope>NUCLEOTIDE SEQUENCE [LARGE SCALE GENOMIC DNA]</scope>
    <source>
        <strain evidence="12 13">MASK1Z-5</strain>
    </source>
</reference>
<feature type="signal peptide" evidence="10">
    <location>
        <begin position="1"/>
        <end position="20"/>
    </location>
</feature>
<protein>
    <submittedName>
        <fullName evidence="12">ABC transporter ATP-binding protein</fullName>
    </submittedName>
</protein>
<dbReference type="CDD" id="cd03214">
    <property type="entry name" value="ABC_Iron-Siderophores_B12_Hemin"/>
    <property type="match status" value="1"/>
</dbReference>
<evidence type="ECO:0000256" key="5">
    <source>
        <dbReference type="ARBA" id="ARBA00022741"/>
    </source>
</evidence>
<organism evidence="12 13">
    <name type="scientific">Brachybacterium halotolerans</name>
    <dbReference type="NCBI Taxonomy" id="2795215"/>
    <lineage>
        <taxon>Bacteria</taxon>
        <taxon>Bacillati</taxon>
        <taxon>Actinomycetota</taxon>
        <taxon>Actinomycetes</taxon>
        <taxon>Micrococcales</taxon>
        <taxon>Dermabacteraceae</taxon>
        <taxon>Brachybacterium</taxon>
    </lineage>
</organism>
<dbReference type="Gene3D" id="3.40.50.300">
    <property type="entry name" value="P-loop containing nucleotide triphosphate hydrolases"/>
    <property type="match status" value="1"/>
</dbReference>
<dbReference type="InterPro" id="IPR027417">
    <property type="entry name" value="P-loop_NTPase"/>
</dbReference>
<dbReference type="PANTHER" id="PTHR42771">
    <property type="entry name" value="IRON(3+)-HYDROXAMATE IMPORT ATP-BINDING PROTEIN FHUC"/>
    <property type="match status" value="1"/>
</dbReference>
<evidence type="ECO:0000313" key="13">
    <source>
        <dbReference type="Proteomes" id="UP000612352"/>
    </source>
</evidence>
<keyword evidence="5" id="KW-0547">Nucleotide-binding</keyword>
<dbReference type="Proteomes" id="UP000612352">
    <property type="component" value="Unassembled WGS sequence"/>
</dbReference>
<dbReference type="GO" id="GO:0005524">
    <property type="term" value="F:ATP binding"/>
    <property type="evidence" value="ECO:0007669"/>
    <property type="project" value="UniProtKB-KW"/>
</dbReference>
<feature type="chain" id="PRO_5046581478" evidence="10">
    <location>
        <begin position="21"/>
        <end position="285"/>
    </location>
</feature>
<evidence type="ECO:0000256" key="9">
    <source>
        <dbReference type="ARBA" id="ARBA00023136"/>
    </source>
</evidence>
<evidence type="ECO:0000256" key="10">
    <source>
        <dbReference type="SAM" id="SignalP"/>
    </source>
</evidence>
<evidence type="ECO:0000256" key="8">
    <source>
        <dbReference type="ARBA" id="ARBA00023065"/>
    </source>
</evidence>
<dbReference type="PROSITE" id="PS00211">
    <property type="entry name" value="ABC_TRANSPORTER_1"/>
    <property type="match status" value="1"/>
</dbReference>
<dbReference type="InterPro" id="IPR017871">
    <property type="entry name" value="ABC_transporter-like_CS"/>
</dbReference>
<keyword evidence="13" id="KW-1185">Reference proteome</keyword>
<keyword evidence="4" id="KW-0410">Iron transport</keyword>
<evidence type="ECO:0000313" key="12">
    <source>
        <dbReference type="EMBL" id="MBK0332804.1"/>
    </source>
</evidence>
<dbReference type="EMBL" id="JAEDAJ010000013">
    <property type="protein sequence ID" value="MBK0332804.1"/>
    <property type="molecule type" value="Genomic_DNA"/>
</dbReference>
<dbReference type="PANTHER" id="PTHR42771:SF2">
    <property type="entry name" value="IRON(3+)-HYDROXAMATE IMPORT ATP-BINDING PROTEIN FHUC"/>
    <property type="match status" value="1"/>
</dbReference>
<proteinExistence type="predicted"/>
<evidence type="ECO:0000256" key="2">
    <source>
        <dbReference type="ARBA" id="ARBA00022448"/>
    </source>
</evidence>
<dbReference type="InterPro" id="IPR051535">
    <property type="entry name" value="Siderophore_ABC-ATPase"/>
</dbReference>
<accession>A0ABS1BDX2</accession>
<evidence type="ECO:0000256" key="6">
    <source>
        <dbReference type="ARBA" id="ARBA00022840"/>
    </source>
</evidence>
<evidence type="ECO:0000256" key="4">
    <source>
        <dbReference type="ARBA" id="ARBA00022496"/>
    </source>
</evidence>
<keyword evidence="2" id="KW-0813">Transport</keyword>
<keyword evidence="9" id="KW-0472">Membrane</keyword>
<keyword evidence="8" id="KW-0406">Ion transport</keyword>
<comment type="caution">
    <text evidence="12">The sequence shown here is derived from an EMBL/GenBank/DDBJ whole genome shotgun (WGS) entry which is preliminary data.</text>
</comment>
<name>A0ABS1BDX2_9MICO</name>
<evidence type="ECO:0000256" key="7">
    <source>
        <dbReference type="ARBA" id="ARBA00023004"/>
    </source>
</evidence>
<dbReference type="PROSITE" id="PS50893">
    <property type="entry name" value="ABC_TRANSPORTER_2"/>
    <property type="match status" value="1"/>
</dbReference>
<dbReference type="SMART" id="SM00382">
    <property type="entry name" value="AAA"/>
    <property type="match status" value="1"/>
</dbReference>
<dbReference type="SUPFAM" id="SSF52540">
    <property type="entry name" value="P-loop containing nucleoside triphosphate hydrolases"/>
    <property type="match status" value="1"/>
</dbReference>
<gene>
    <name evidence="12" type="ORF">I8D64_15485</name>
</gene>
<dbReference type="Pfam" id="PF00005">
    <property type="entry name" value="ABC_tran"/>
    <property type="match status" value="1"/>
</dbReference>
<dbReference type="InterPro" id="IPR003593">
    <property type="entry name" value="AAA+_ATPase"/>
</dbReference>
<sequence length="285" mass="29888">MTAAPASAAASAASAAPASAAVDADASGAAPLRAVDVTLGYGDHTVSSGLDVGIPEGSFTVIIGPNACGKSTLLRSLSRLLHPTSGSVVLDGKDIHDFSSKQVARRLGLLPQSSVSPPGITVRDLVARGRYPHRGLLSQWSSADDEAVQRALAATGTTDLAHRLVDELSGGQRQRVWISLVLAQETPLLLLDEPTTFLDITHQLEVLNLCRELHATGEYTLAAVLHDLNLAFRFATHLIVMKDGEVVAQGAPQDVVTAELIEQVYGIGNLCVEDPVTGRPMIVPT</sequence>
<dbReference type="RefSeq" id="WP_200503692.1">
    <property type="nucleotide sequence ID" value="NZ_JAEDAJ010000013.1"/>
</dbReference>
<keyword evidence="7" id="KW-0408">Iron</keyword>
<keyword evidence="6 12" id="KW-0067">ATP-binding</keyword>
<dbReference type="InterPro" id="IPR003439">
    <property type="entry name" value="ABC_transporter-like_ATP-bd"/>
</dbReference>
<comment type="subcellular location">
    <subcellularLocation>
        <location evidence="1">Cell membrane</location>
        <topology evidence="1">Peripheral membrane protein</topology>
    </subcellularLocation>
</comment>
<evidence type="ECO:0000259" key="11">
    <source>
        <dbReference type="PROSITE" id="PS50893"/>
    </source>
</evidence>